<dbReference type="AlphaFoldDB" id="A0A8W8JPS7"/>
<dbReference type="EnsemblMetazoa" id="G19710.2">
    <property type="protein sequence ID" value="G19710.2:cds"/>
    <property type="gene ID" value="G19710"/>
</dbReference>
<name>A0A8W8JPS7_MAGGI</name>
<accession>A0A8W8JPS7</accession>
<evidence type="ECO:0000313" key="2">
    <source>
        <dbReference type="Proteomes" id="UP000005408"/>
    </source>
</evidence>
<sequence length="152" mass="17343">MLSSTLKQFRHCSRSFSRLCAIQARARQAPGAAVSSKVTQGSEGRRFSTDETQYLQIDCQEVCFKSLIADHENGIMSKVEERRPEVVLLDHLHESDFWGKIQSLMRHLGYTGSIEDSRHGRVKGVFIRNDLMGRRSQSEGGTFYKSRMPDPY</sequence>
<evidence type="ECO:0000313" key="1">
    <source>
        <dbReference type="EnsemblMetazoa" id="G19710.2:cds"/>
    </source>
</evidence>
<reference evidence="1" key="1">
    <citation type="submission" date="2022-08" db="UniProtKB">
        <authorList>
            <consortium name="EnsemblMetazoa"/>
        </authorList>
    </citation>
    <scope>IDENTIFICATION</scope>
    <source>
        <strain evidence="1">05x7-T-G4-1.051#20</strain>
    </source>
</reference>
<protein>
    <submittedName>
        <fullName evidence="1">Uncharacterized protein</fullName>
    </submittedName>
</protein>
<keyword evidence="2" id="KW-1185">Reference proteome</keyword>
<proteinExistence type="predicted"/>
<dbReference type="Proteomes" id="UP000005408">
    <property type="component" value="Unassembled WGS sequence"/>
</dbReference>
<organism evidence="1 2">
    <name type="scientific">Magallana gigas</name>
    <name type="common">Pacific oyster</name>
    <name type="synonym">Crassostrea gigas</name>
    <dbReference type="NCBI Taxonomy" id="29159"/>
    <lineage>
        <taxon>Eukaryota</taxon>
        <taxon>Metazoa</taxon>
        <taxon>Spiralia</taxon>
        <taxon>Lophotrochozoa</taxon>
        <taxon>Mollusca</taxon>
        <taxon>Bivalvia</taxon>
        <taxon>Autobranchia</taxon>
        <taxon>Pteriomorphia</taxon>
        <taxon>Ostreida</taxon>
        <taxon>Ostreoidea</taxon>
        <taxon>Ostreidae</taxon>
        <taxon>Magallana</taxon>
    </lineage>
</organism>
<dbReference type="EnsemblMetazoa" id="G19710.5">
    <property type="protein sequence ID" value="G19710.5:cds"/>
    <property type="gene ID" value="G19710"/>
</dbReference>